<evidence type="ECO:0000313" key="3">
    <source>
        <dbReference type="Proteomes" id="UP001152533"/>
    </source>
</evidence>
<feature type="region of interest" description="Disordered" evidence="1">
    <location>
        <begin position="73"/>
        <end position="114"/>
    </location>
</feature>
<accession>A0A9W4RQL1</accession>
<dbReference type="AlphaFoldDB" id="A0A9W4RQL1"/>
<dbReference type="EMBL" id="CAMGZC010000201">
    <property type="protein sequence ID" value="CAI0644929.1"/>
    <property type="molecule type" value="Genomic_DNA"/>
</dbReference>
<sequence length="390" mass="40789">MIVVEGVSSTVVELLVTTAAGELEETLISLDDWMEGAGVATLDTETNVLGDGEMGLEVDTVGTELRIGTLDETGNTELGTDMAGSEVGREVGRDDGTERGREAGTDPGPELGLGLTTGNVVREELCPGTRPGLELGSETGGVSTGLGDGTTTMGELVITCEVAGTDAKMLEFVNRKEDEGLKTSGVDVVVWGRVGMSLEDTLDETTGGLLLLLVLVVDVESGLGDVELTATEPALVEDESADIVGDVEAGELIGVVVGVVIDAVDDEVDAPVAEVEEEDDELAGDETLDEVEVIVEEVLSLLVSVALDIVDEVLEVEEVIVLLVTLLVAVELEELVALVDVGVNEETVLDVLLLEEVVVTTVDELMRVLELLLELDVVELPGEVEIGWSP</sequence>
<feature type="compositionally biased region" description="Gly residues" evidence="1">
    <location>
        <begin position="138"/>
        <end position="148"/>
    </location>
</feature>
<dbReference type="Proteomes" id="UP001152533">
    <property type="component" value="Unassembled WGS sequence"/>
</dbReference>
<feature type="compositionally biased region" description="Basic and acidic residues" evidence="1">
    <location>
        <begin position="87"/>
        <end position="104"/>
    </location>
</feature>
<protein>
    <submittedName>
        <fullName evidence="2">Uncharacterized protein</fullName>
    </submittedName>
</protein>
<proteinExistence type="predicted"/>
<keyword evidence="3" id="KW-1185">Reference proteome</keyword>
<evidence type="ECO:0000313" key="2">
    <source>
        <dbReference type="EMBL" id="CAI0644929.1"/>
    </source>
</evidence>
<feature type="region of interest" description="Disordered" evidence="1">
    <location>
        <begin position="129"/>
        <end position="148"/>
    </location>
</feature>
<feature type="compositionally biased region" description="Low complexity" evidence="1">
    <location>
        <begin position="105"/>
        <end position="114"/>
    </location>
</feature>
<name>A0A9W4RQL1_9PEZI</name>
<reference evidence="2" key="1">
    <citation type="submission" date="2022-08" db="EMBL/GenBank/DDBJ databases">
        <authorList>
            <person name="Giroux E."/>
            <person name="Giroux E."/>
        </authorList>
    </citation>
    <scope>NUCLEOTIDE SEQUENCE</scope>
    <source>
        <strain evidence="2">H1091258</strain>
    </source>
</reference>
<gene>
    <name evidence="2" type="ORF">CGXH109_LOCUS40422</name>
</gene>
<evidence type="ECO:0000256" key="1">
    <source>
        <dbReference type="SAM" id="MobiDB-lite"/>
    </source>
</evidence>
<organism evidence="2 3">
    <name type="scientific">Colletotrichum noveboracense</name>
    <dbReference type="NCBI Taxonomy" id="2664923"/>
    <lineage>
        <taxon>Eukaryota</taxon>
        <taxon>Fungi</taxon>
        <taxon>Dikarya</taxon>
        <taxon>Ascomycota</taxon>
        <taxon>Pezizomycotina</taxon>
        <taxon>Sordariomycetes</taxon>
        <taxon>Hypocreomycetidae</taxon>
        <taxon>Glomerellales</taxon>
        <taxon>Glomerellaceae</taxon>
        <taxon>Colletotrichum</taxon>
        <taxon>Colletotrichum gloeosporioides species complex</taxon>
    </lineage>
</organism>
<comment type="caution">
    <text evidence="2">The sequence shown here is derived from an EMBL/GenBank/DDBJ whole genome shotgun (WGS) entry which is preliminary data.</text>
</comment>